<evidence type="ECO:0000256" key="7">
    <source>
        <dbReference type="ARBA" id="ARBA00022842"/>
    </source>
</evidence>
<evidence type="ECO:0000256" key="4">
    <source>
        <dbReference type="ARBA" id="ARBA00022723"/>
    </source>
</evidence>
<dbReference type="CDD" id="cd07551">
    <property type="entry name" value="P-type_ATPase_HM_ZosA_PfeT-like"/>
    <property type="match status" value="1"/>
</dbReference>
<dbReference type="PANTHER" id="PTHR43079">
    <property type="entry name" value="PROBABLE CADMIUM/ZINC-TRANSPORTING ATPASE HMA1"/>
    <property type="match status" value="1"/>
</dbReference>
<dbReference type="GO" id="GO:0005524">
    <property type="term" value="F:ATP binding"/>
    <property type="evidence" value="ECO:0007669"/>
    <property type="project" value="UniProtKB-UniRule"/>
</dbReference>
<dbReference type="PRINTS" id="PR00119">
    <property type="entry name" value="CATATPASE"/>
</dbReference>
<keyword evidence="7" id="KW-0460">Magnesium</keyword>
<dbReference type="GO" id="GO:0005886">
    <property type="term" value="C:plasma membrane"/>
    <property type="evidence" value="ECO:0007669"/>
    <property type="project" value="UniProtKB-SubCell"/>
</dbReference>
<evidence type="ECO:0000259" key="13">
    <source>
        <dbReference type="Pfam" id="PF00122"/>
    </source>
</evidence>
<dbReference type="Gene3D" id="2.70.150.10">
    <property type="entry name" value="Calcium-transporting ATPase, cytoplasmic transduction domain A"/>
    <property type="match status" value="1"/>
</dbReference>
<dbReference type="SFLD" id="SFLDF00027">
    <property type="entry name" value="p-type_atpase"/>
    <property type="match status" value="1"/>
</dbReference>
<keyword evidence="9 12" id="KW-1133">Transmembrane helix</keyword>
<dbReference type="SUPFAM" id="SSF56784">
    <property type="entry name" value="HAD-like"/>
    <property type="match status" value="1"/>
</dbReference>
<comment type="subcellular location">
    <subcellularLocation>
        <location evidence="1">Cell membrane</location>
        <topology evidence="1">Multi-pass membrane protein</topology>
    </subcellularLocation>
</comment>
<dbReference type="InterPro" id="IPR051949">
    <property type="entry name" value="Cation_Transport_ATPase"/>
</dbReference>
<dbReference type="InterPro" id="IPR023298">
    <property type="entry name" value="ATPase_P-typ_TM_dom_sf"/>
</dbReference>
<name>A0A829BV74_STRMG</name>
<dbReference type="InterPro" id="IPR023214">
    <property type="entry name" value="HAD_sf"/>
</dbReference>
<evidence type="ECO:0000256" key="5">
    <source>
        <dbReference type="ARBA" id="ARBA00022741"/>
    </source>
</evidence>
<dbReference type="GO" id="GO:0019829">
    <property type="term" value="F:ATPase-coupled monoatomic cation transmembrane transporter activity"/>
    <property type="evidence" value="ECO:0007669"/>
    <property type="project" value="InterPro"/>
</dbReference>
<dbReference type="NCBIfam" id="TIGR01494">
    <property type="entry name" value="ATPase_P-type"/>
    <property type="match status" value="1"/>
</dbReference>
<evidence type="ECO:0000256" key="6">
    <source>
        <dbReference type="ARBA" id="ARBA00022840"/>
    </source>
</evidence>
<keyword evidence="3 12" id="KW-0812">Transmembrane</keyword>
<dbReference type="AlphaFoldDB" id="A0A829BV74"/>
<dbReference type="FunFam" id="2.70.150.10:FF:000002">
    <property type="entry name" value="Copper-transporting ATPase 1, putative"/>
    <property type="match status" value="1"/>
</dbReference>
<evidence type="ECO:0000313" key="14">
    <source>
        <dbReference type="EMBL" id="EMC24295.1"/>
    </source>
</evidence>
<dbReference type="GO" id="GO:0016887">
    <property type="term" value="F:ATP hydrolysis activity"/>
    <property type="evidence" value="ECO:0007669"/>
    <property type="project" value="InterPro"/>
</dbReference>
<dbReference type="InterPro" id="IPR027256">
    <property type="entry name" value="P-typ_ATPase_IB"/>
</dbReference>
<keyword evidence="8" id="KW-1278">Translocase</keyword>
<dbReference type="SUPFAM" id="SSF81665">
    <property type="entry name" value="Calcium ATPase, transmembrane domain M"/>
    <property type="match status" value="1"/>
</dbReference>
<keyword evidence="10" id="KW-0406">Ion transport</keyword>
<dbReference type="Pfam" id="PF00702">
    <property type="entry name" value="Hydrolase"/>
    <property type="match status" value="1"/>
</dbReference>
<dbReference type="Pfam" id="PF00122">
    <property type="entry name" value="E1-E2_ATPase"/>
    <property type="match status" value="1"/>
</dbReference>
<dbReference type="InterPro" id="IPR059000">
    <property type="entry name" value="ATPase_P-type_domA"/>
</dbReference>
<evidence type="ECO:0000256" key="3">
    <source>
        <dbReference type="ARBA" id="ARBA00022692"/>
    </source>
</evidence>
<dbReference type="InterPro" id="IPR044492">
    <property type="entry name" value="P_typ_ATPase_HD_dom"/>
</dbReference>
<evidence type="ECO:0000256" key="8">
    <source>
        <dbReference type="ARBA" id="ARBA00022967"/>
    </source>
</evidence>
<feature type="domain" description="P-type ATPase A" evidence="13">
    <location>
        <begin position="132"/>
        <end position="234"/>
    </location>
</feature>
<evidence type="ECO:0000256" key="2">
    <source>
        <dbReference type="ARBA" id="ARBA00006024"/>
    </source>
</evidence>
<dbReference type="InterPro" id="IPR008250">
    <property type="entry name" value="ATPase_P-typ_transduc_dom_A_sf"/>
</dbReference>
<gene>
    <name evidence="14" type="ORF">SMU82_04413</name>
</gene>
<keyword evidence="5 12" id="KW-0547">Nucleotide-binding</keyword>
<keyword evidence="6 12" id="KW-0067">ATP-binding</keyword>
<evidence type="ECO:0000256" key="9">
    <source>
        <dbReference type="ARBA" id="ARBA00022989"/>
    </source>
</evidence>
<organism evidence="14 15">
    <name type="scientific">Streptococcus mutans SM6</name>
    <dbReference type="NCBI Taxonomy" id="857119"/>
    <lineage>
        <taxon>Bacteria</taxon>
        <taxon>Bacillati</taxon>
        <taxon>Bacillota</taxon>
        <taxon>Bacilli</taxon>
        <taxon>Lactobacillales</taxon>
        <taxon>Streptococcaceae</taxon>
        <taxon>Streptococcus</taxon>
    </lineage>
</organism>
<dbReference type="SUPFAM" id="SSF81653">
    <property type="entry name" value="Calcium ATPase, transduction domain A"/>
    <property type="match status" value="1"/>
</dbReference>
<dbReference type="Proteomes" id="UP000011676">
    <property type="component" value="Unassembled WGS sequence"/>
</dbReference>
<proteinExistence type="inferred from homology"/>
<dbReference type="Gene3D" id="3.40.1110.10">
    <property type="entry name" value="Calcium-transporting ATPase, cytoplasmic domain N"/>
    <property type="match status" value="1"/>
</dbReference>
<feature type="transmembrane region" description="Helical" evidence="12">
    <location>
        <begin position="253"/>
        <end position="273"/>
    </location>
</feature>
<feature type="transmembrane region" description="Helical" evidence="12">
    <location>
        <begin position="285"/>
        <end position="308"/>
    </location>
</feature>
<dbReference type="Gene3D" id="3.40.50.1000">
    <property type="entry name" value="HAD superfamily/HAD-like"/>
    <property type="match status" value="1"/>
</dbReference>
<dbReference type="InterPro" id="IPR023299">
    <property type="entry name" value="ATPase_P-typ_cyto_dom_N"/>
</dbReference>
<sequence length="638" mass="69412">MSKGDKQKKRLQKNDLAFNMPVTFFFLGLILFIAGLLPNFTPEVKNSLTILALLTAGYHVIWEGVEDTVEQSKKANCFVPNTHILMALAALGAVLLGETTEAALLIFIFAGAHFLEKYVEGCSQREITKLLELNPTEARRLTNTNEIEMISVDQLKIGDCVQVLNGGQVPADGKILEGYTSIDESTITGESIPYEKTVGDEVYASTINGSGTIIVEVSKDSSQTVFAKILQLVEASQGHFSPAAKRLNRFEPIYVSIVLLAFIGLLISGPLFWNWAWTKTISISLTFLVSASPCALAVSVIPATLAGISNLARQGVLFKGGCFLSDLTAIKMIAFDKTGTLTEGKPKVVTSQFLLSDISKEKFEAVLVAMESQSNHPLATAIVNYFNPEPSQKRLNISVEHYLGQGLLATYDGLSFKIGKPQLFHQVDKHWLEKKEKEEANGRTVVFVALNETVVGFISIQDRPQANAVKAINYFKAAGVKTLMLTGDAKAAGQAVGRELGIDEVVTNVLPEQKAKIIAKYQSQYGLTAMLGDGVNDAPALATADLGIAMGDGTDIAIETADIVLMKNDLTKLVKAHKLSKRLQIITRQNISFALFVIVLLINLTFFGHLSMVTSVTLHEGSTLIVLFNSLRLLLDYH</sequence>
<dbReference type="PRINTS" id="PR00120">
    <property type="entry name" value="HATPASE"/>
</dbReference>
<dbReference type="GO" id="GO:0046872">
    <property type="term" value="F:metal ion binding"/>
    <property type="evidence" value="ECO:0007669"/>
    <property type="project" value="UniProtKB-KW"/>
</dbReference>
<evidence type="ECO:0000256" key="10">
    <source>
        <dbReference type="ARBA" id="ARBA00023065"/>
    </source>
</evidence>
<dbReference type="InterPro" id="IPR001757">
    <property type="entry name" value="P_typ_ATPase"/>
</dbReference>
<dbReference type="InterPro" id="IPR018303">
    <property type="entry name" value="ATPase_P-typ_P_site"/>
</dbReference>
<dbReference type="NCBIfam" id="TIGR01525">
    <property type="entry name" value="ATPase-IB_hvy"/>
    <property type="match status" value="1"/>
</dbReference>
<evidence type="ECO:0000256" key="1">
    <source>
        <dbReference type="ARBA" id="ARBA00004651"/>
    </source>
</evidence>
<accession>A0A829BV74</accession>
<feature type="transmembrane region" description="Helical" evidence="12">
    <location>
        <begin position="16"/>
        <end position="36"/>
    </location>
</feature>
<dbReference type="PANTHER" id="PTHR43079:SF1">
    <property type="entry name" value="CADMIUM_ZINC-TRANSPORTING ATPASE HMA1, CHLOROPLASTIC-RELATED"/>
    <property type="match status" value="1"/>
</dbReference>
<reference evidence="14 15" key="1">
    <citation type="journal article" date="2013" name="Mol. Biol. Evol.">
        <title>Evolutionary and population genomics of the cavity causing bacteria Streptococcus mutans.</title>
        <authorList>
            <person name="Cornejo O.E."/>
            <person name="Lefebure T."/>
            <person name="Pavinski Bitar P.D."/>
            <person name="Lang P."/>
            <person name="Richards V.P."/>
            <person name="Eilertson K."/>
            <person name="Do T."/>
            <person name="Beighton D."/>
            <person name="Zeng L."/>
            <person name="Ahn S.J."/>
            <person name="Burne R.A."/>
            <person name="Siepel A."/>
            <person name="Bustamante C.D."/>
            <person name="Stanhope M.J."/>
        </authorList>
    </citation>
    <scope>NUCLEOTIDE SEQUENCE [LARGE SCALE GENOMIC DNA]</scope>
    <source>
        <strain evidence="14 15">SM6</strain>
    </source>
</reference>
<comment type="caution">
    <text evidence="14">The sequence shown here is derived from an EMBL/GenBank/DDBJ whole genome shotgun (WGS) entry which is preliminary data.</text>
</comment>
<comment type="similarity">
    <text evidence="2 12">Belongs to the cation transport ATPase (P-type) (TC 3.A.3) family. Type IB subfamily.</text>
</comment>
<keyword evidence="4 12" id="KW-0479">Metal-binding</keyword>
<keyword evidence="11 12" id="KW-0472">Membrane</keyword>
<keyword evidence="12" id="KW-1003">Cell membrane</keyword>
<feature type="transmembrane region" description="Helical" evidence="12">
    <location>
        <begin position="591"/>
        <end position="610"/>
    </location>
</feature>
<dbReference type="SFLD" id="SFLDG00002">
    <property type="entry name" value="C1.7:_P-type_atpase_like"/>
    <property type="match status" value="1"/>
</dbReference>
<evidence type="ECO:0000313" key="15">
    <source>
        <dbReference type="Proteomes" id="UP000011676"/>
    </source>
</evidence>
<keyword evidence="10" id="KW-0813">Transport</keyword>
<dbReference type="RefSeq" id="WP_002262366.1">
    <property type="nucleotide sequence ID" value="NZ_AHSR01000018.1"/>
</dbReference>
<dbReference type="EMBL" id="AHSR01000018">
    <property type="protein sequence ID" value="EMC24295.1"/>
    <property type="molecule type" value="Genomic_DNA"/>
</dbReference>
<evidence type="ECO:0000256" key="11">
    <source>
        <dbReference type="ARBA" id="ARBA00023136"/>
    </source>
</evidence>
<dbReference type="InterPro" id="IPR036412">
    <property type="entry name" value="HAD-like_sf"/>
</dbReference>
<dbReference type="SFLD" id="SFLDS00003">
    <property type="entry name" value="Haloacid_Dehalogenase"/>
    <property type="match status" value="1"/>
</dbReference>
<dbReference type="PROSITE" id="PS00154">
    <property type="entry name" value="ATPASE_E1_E2"/>
    <property type="match status" value="1"/>
</dbReference>
<protein>
    <submittedName>
        <fullName evidence="14">PpGpp synthetase</fullName>
    </submittedName>
</protein>
<evidence type="ECO:0000256" key="12">
    <source>
        <dbReference type="RuleBase" id="RU362081"/>
    </source>
</evidence>